<reference evidence="5" key="1">
    <citation type="journal article" date="2019" name="Int. J. Syst. Evol. Microbiol.">
        <title>The Global Catalogue of Microorganisms (GCM) 10K type strain sequencing project: providing services to taxonomists for standard genome sequencing and annotation.</title>
        <authorList>
            <consortium name="The Broad Institute Genomics Platform"/>
            <consortium name="The Broad Institute Genome Sequencing Center for Infectious Disease"/>
            <person name="Wu L."/>
            <person name="Ma J."/>
        </authorList>
    </citation>
    <scope>NUCLEOTIDE SEQUENCE [LARGE SCALE GENOMIC DNA]</scope>
    <source>
        <strain evidence="5">CGMCC 1.6960</strain>
    </source>
</reference>
<organism evidence="4 5">
    <name type="scientific">Agrococcus terreus</name>
    <dbReference type="NCBI Taxonomy" id="574649"/>
    <lineage>
        <taxon>Bacteria</taxon>
        <taxon>Bacillati</taxon>
        <taxon>Actinomycetota</taxon>
        <taxon>Actinomycetes</taxon>
        <taxon>Micrococcales</taxon>
        <taxon>Microbacteriaceae</taxon>
        <taxon>Agrococcus</taxon>
    </lineage>
</organism>
<dbReference type="SMART" id="SM00642">
    <property type="entry name" value="Aamy"/>
    <property type="match status" value="1"/>
</dbReference>
<dbReference type="SUPFAM" id="SSF51445">
    <property type="entry name" value="(Trans)glycosidases"/>
    <property type="match status" value="1"/>
</dbReference>
<evidence type="ECO:0000256" key="2">
    <source>
        <dbReference type="ARBA" id="ARBA00023295"/>
    </source>
</evidence>
<evidence type="ECO:0000313" key="5">
    <source>
        <dbReference type="Proteomes" id="UP000626982"/>
    </source>
</evidence>
<dbReference type="InterPro" id="IPR017853">
    <property type="entry name" value="GH"/>
</dbReference>
<evidence type="ECO:0000259" key="3">
    <source>
        <dbReference type="SMART" id="SM00642"/>
    </source>
</evidence>
<evidence type="ECO:0000313" key="4">
    <source>
        <dbReference type="EMBL" id="GGN84845.1"/>
    </source>
</evidence>
<sequence>MSEPAWVEHAIWWHVYPLGAAGAVPGPPQHAEPHGLDRLEPWLDHVIGLGLSGVALGPIFRSANHGYDTLDHRVVDERLGGDAAFDRFVAAAKDRGLRIALDGVFNHVAAEHEQQDRLLRDERGEPVPFEGHGALLTLDHARDDVRADTIDVMRSWLDRGADAWRLDAAYATPAEFWAAVLPEVRRTHPDAWIFGEVIHGDYAAIVEASTMDSVTQYELWKAIWSSLADGNPHELAWTLERHAALAERFAPVTFLGNHDVTRIASQLRDPGLVALAIVAHLTLPGTPMVYAGDELGLTGIKEERFGGDDAIRPELPPSPAGIRGDDGILGTLHHLVSVRRQHPWLHRAALEVLETTHERIEYRVSSGSAALRVVLDLRRRSWEVLPQ</sequence>
<dbReference type="RefSeq" id="WP_188717747.1">
    <property type="nucleotide sequence ID" value="NZ_BAABBD010000002.1"/>
</dbReference>
<feature type="domain" description="Glycosyl hydrolase family 13 catalytic" evidence="3">
    <location>
        <begin position="14"/>
        <end position="312"/>
    </location>
</feature>
<dbReference type="Proteomes" id="UP000626982">
    <property type="component" value="Unassembled WGS sequence"/>
</dbReference>
<proteinExistence type="predicted"/>
<keyword evidence="2" id="KW-0326">Glycosidase</keyword>
<keyword evidence="1" id="KW-0378">Hydrolase</keyword>
<evidence type="ECO:0000256" key="1">
    <source>
        <dbReference type="ARBA" id="ARBA00022801"/>
    </source>
</evidence>
<protein>
    <submittedName>
        <fullName evidence="4">Alpha-amylase</fullName>
    </submittedName>
</protein>
<comment type="caution">
    <text evidence="4">The sequence shown here is derived from an EMBL/GenBank/DDBJ whole genome shotgun (WGS) entry which is preliminary data.</text>
</comment>
<dbReference type="Pfam" id="PF00128">
    <property type="entry name" value="Alpha-amylase"/>
    <property type="match status" value="2"/>
</dbReference>
<dbReference type="EMBL" id="BMLM01000001">
    <property type="protein sequence ID" value="GGN84845.1"/>
    <property type="molecule type" value="Genomic_DNA"/>
</dbReference>
<dbReference type="Gene3D" id="3.20.20.80">
    <property type="entry name" value="Glycosidases"/>
    <property type="match status" value="2"/>
</dbReference>
<dbReference type="PANTHER" id="PTHR10357:SF210">
    <property type="entry name" value="MALTODEXTRIN GLUCOSIDASE"/>
    <property type="match status" value="1"/>
</dbReference>
<accession>A0ABQ2KJ31</accession>
<dbReference type="PANTHER" id="PTHR10357">
    <property type="entry name" value="ALPHA-AMYLASE FAMILY MEMBER"/>
    <property type="match status" value="1"/>
</dbReference>
<gene>
    <name evidence="4" type="ORF">GCM10010968_17110</name>
</gene>
<name>A0ABQ2KJ31_9MICO</name>
<keyword evidence="5" id="KW-1185">Reference proteome</keyword>
<dbReference type="InterPro" id="IPR006047">
    <property type="entry name" value="GH13_cat_dom"/>
</dbReference>